<gene>
    <name evidence="1" type="ORF">STSP2_00797</name>
</gene>
<protein>
    <submittedName>
        <fullName evidence="1">PilZ domain protein</fullName>
    </submittedName>
</protein>
<reference evidence="2" key="1">
    <citation type="submission" date="2017-02" db="EMBL/GenBank/DDBJ databases">
        <title>Comparative genomics and description of representatives of a novel lineage of planctomycetes thriving in anoxic sediments.</title>
        <authorList>
            <person name="Spring S."/>
            <person name="Bunk B."/>
            <person name="Sproer C."/>
        </authorList>
    </citation>
    <scope>NUCLEOTIDE SEQUENCE [LARGE SCALE GENOMIC DNA]</scope>
    <source>
        <strain evidence="2">ST-NAGAB-D1</strain>
    </source>
</reference>
<keyword evidence="2" id="KW-1185">Reference proteome</keyword>
<dbReference type="Proteomes" id="UP000189674">
    <property type="component" value="Chromosome"/>
</dbReference>
<proteinExistence type="predicted"/>
<evidence type="ECO:0000313" key="1">
    <source>
        <dbReference type="EMBL" id="AQT67649.1"/>
    </source>
</evidence>
<accession>A0A1U9NI95</accession>
<dbReference type="SUPFAM" id="SSF141371">
    <property type="entry name" value="PilZ domain-like"/>
    <property type="match status" value="1"/>
</dbReference>
<organism evidence="1 2">
    <name type="scientific">Anaerohalosphaera lusitana</name>
    <dbReference type="NCBI Taxonomy" id="1936003"/>
    <lineage>
        <taxon>Bacteria</taxon>
        <taxon>Pseudomonadati</taxon>
        <taxon>Planctomycetota</taxon>
        <taxon>Phycisphaerae</taxon>
        <taxon>Sedimentisphaerales</taxon>
        <taxon>Anaerohalosphaeraceae</taxon>
        <taxon>Anaerohalosphaera</taxon>
    </lineage>
</organism>
<dbReference type="EMBL" id="CP019791">
    <property type="protein sequence ID" value="AQT67649.1"/>
    <property type="molecule type" value="Genomic_DNA"/>
</dbReference>
<dbReference type="RefSeq" id="WP_146660009.1">
    <property type="nucleotide sequence ID" value="NZ_CP019791.1"/>
</dbReference>
<name>A0A1U9NI95_9BACT</name>
<sequence>MNQVETNEQRREARLRYSWPVWYAETLSDMLAQGQMVDVSSQGAAFTCYADRCPKDGDKVTTRFSVPTCDASDPFDLESFVREGSVCRVEELSPFVRKVAMQFAEPLPFNPADAPKDGLLDEELETI</sequence>
<evidence type="ECO:0000313" key="2">
    <source>
        <dbReference type="Proteomes" id="UP000189674"/>
    </source>
</evidence>
<dbReference type="AlphaFoldDB" id="A0A1U9NI95"/>
<dbReference type="KEGG" id="alus:STSP2_00797"/>